<proteinExistence type="predicted"/>
<sequence length="337" mass="37608">MRDTGAQVSFEFADREQGRRAVAARIAARLQERFDLVYLEGTGIAAGWPLLLAGRKGQKYLVSSGDPISGFVKTTSGPLQGRAFGYYERLLMRGCTGFVGWTPYLTGRALELGAPRAITVEGGADRTIFHSPSPQEKQQARQRFGIAQNHIVCVVVGSLQWNQRQSYSYGLELIELLRYLKRSDVSMLIVGDGTGKTVLESRLRIEDQQRVIFTGRLPQNEVTMALHAADIGFVTQTLDGLGNYRLTTKLPEYLASGLGIAMSPVPGFYDYVFDAGWPLPARHPASENFHRGCAKWLDALTRQEISRKSARAIQIAKERFDAEDLAKRFSRFVQDIW</sequence>
<protein>
    <submittedName>
        <fullName evidence="1">Glycosyltransferase involved in cell wall bisynthesis</fullName>
    </submittedName>
</protein>
<dbReference type="AlphaFoldDB" id="A0A2S8SWN4"/>
<comment type="caution">
    <text evidence="1">The sequence shown here is derived from an EMBL/GenBank/DDBJ whole genome shotgun (WGS) entry which is preliminary data.</text>
</comment>
<dbReference type="PANTHER" id="PTHR45947:SF3">
    <property type="entry name" value="SULFOQUINOVOSYL TRANSFERASE SQD2"/>
    <property type="match status" value="1"/>
</dbReference>
<dbReference type="SUPFAM" id="SSF53756">
    <property type="entry name" value="UDP-Glycosyltransferase/glycogen phosphorylase"/>
    <property type="match status" value="1"/>
</dbReference>
<evidence type="ECO:0000313" key="2">
    <source>
        <dbReference type="Proteomes" id="UP000237684"/>
    </source>
</evidence>
<dbReference type="InterPro" id="IPR050194">
    <property type="entry name" value="Glycosyltransferase_grp1"/>
</dbReference>
<reference evidence="1 2" key="1">
    <citation type="journal article" date="2018" name="Syst. Appl. Microbiol.">
        <title>Abditibacterium utsteinense sp. nov., the first cultivated member of candidate phylum FBP, isolated from ice-free Antarctic soil samples.</title>
        <authorList>
            <person name="Tahon G."/>
            <person name="Tytgat B."/>
            <person name="Lebbe L."/>
            <person name="Carlier A."/>
            <person name="Willems A."/>
        </authorList>
    </citation>
    <scope>NUCLEOTIDE SEQUENCE [LARGE SCALE GENOMIC DNA]</scope>
    <source>
        <strain evidence="1 2">LMG 29911</strain>
    </source>
</reference>
<accession>A0A2S8SWN4</accession>
<gene>
    <name evidence="1" type="ORF">B1R32_102212</name>
</gene>
<evidence type="ECO:0000313" key="1">
    <source>
        <dbReference type="EMBL" id="PQV65203.1"/>
    </source>
</evidence>
<name>A0A2S8SWN4_9BACT</name>
<dbReference type="Gene3D" id="3.40.50.2000">
    <property type="entry name" value="Glycogen Phosphorylase B"/>
    <property type="match status" value="1"/>
</dbReference>
<dbReference type="GO" id="GO:0016757">
    <property type="term" value="F:glycosyltransferase activity"/>
    <property type="evidence" value="ECO:0007669"/>
    <property type="project" value="TreeGrafter"/>
</dbReference>
<dbReference type="PANTHER" id="PTHR45947">
    <property type="entry name" value="SULFOQUINOVOSYL TRANSFERASE SQD2"/>
    <property type="match status" value="1"/>
</dbReference>
<dbReference type="Pfam" id="PF13692">
    <property type="entry name" value="Glyco_trans_1_4"/>
    <property type="match status" value="1"/>
</dbReference>
<dbReference type="InParanoid" id="A0A2S8SWN4"/>
<organism evidence="1 2">
    <name type="scientific">Abditibacterium utsteinense</name>
    <dbReference type="NCBI Taxonomy" id="1960156"/>
    <lineage>
        <taxon>Bacteria</taxon>
        <taxon>Pseudomonadati</taxon>
        <taxon>Abditibacteriota</taxon>
        <taxon>Abditibacteriia</taxon>
        <taxon>Abditibacteriales</taxon>
        <taxon>Abditibacteriaceae</taxon>
        <taxon>Abditibacterium</taxon>
    </lineage>
</organism>
<keyword evidence="1" id="KW-0808">Transferase</keyword>
<dbReference type="EMBL" id="NIGF01000002">
    <property type="protein sequence ID" value="PQV65203.1"/>
    <property type="molecule type" value="Genomic_DNA"/>
</dbReference>
<dbReference type="Proteomes" id="UP000237684">
    <property type="component" value="Unassembled WGS sequence"/>
</dbReference>
<keyword evidence="2" id="KW-1185">Reference proteome</keyword>